<reference evidence="1" key="1">
    <citation type="submission" date="2022-08" db="EMBL/GenBank/DDBJ databases">
        <title>A Global Phylogenomic Analysis of the Shiitake Genus Lentinula.</title>
        <authorList>
            <consortium name="DOE Joint Genome Institute"/>
            <person name="Sierra-Patev S."/>
            <person name="Min B."/>
            <person name="Naranjo-Ortiz M."/>
            <person name="Looney B."/>
            <person name="Konkel Z."/>
            <person name="Slot J.C."/>
            <person name="Sakamoto Y."/>
            <person name="Steenwyk J.L."/>
            <person name="Rokas A."/>
            <person name="Carro J."/>
            <person name="Camarero S."/>
            <person name="Ferreira P."/>
            <person name="Molpeceres G."/>
            <person name="Ruiz-Duenas F.J."/>
            <person name="Serrano A."/>
            <person name="Henrissat B."/>
            <person name="Drula E."/>
            <person name="Hughes K.W."/>
            <person name="Mata J.L."/>
            <person name="Ishikawa N.K."/>
            <person name="Vargas-Isla R."/>
            <person name="Ushijima S."/>
            <person name="Smith C.A."/>
            <person name="Ahrendt S."/>
            <person name="Andreopoulos W."/>
            <person name="He G."/>
            <person name="Labutti K."/>
            <person name="Lipzen A."/>
            <person name="Ng V."/>
            <person name="Riley R."/>
            <person name="Sandor L."/>
            <person name="Barry K."/>
            <person name="Martinez A.T."/>
            <person name="Xiao Y."/>
            <person name="Gibbons J.G."/>
            <person name="Terashima K."/>
            <person name="Grigoriev I.V."/>
            <person name="Hibbett D.S."/>
        </authorList>
    </citation>
    <scope>NUCLEOTIDE SEQUENCE</scope>
    <source>
        <strain evidence="1">JLM2183</strain>
    </source>
</reference>
<dbReference type="AlphaFoldDB" id="A0A9W9DGY9"/>
<keyword evidence="2" id="KW-1185">Reference proteome</keyword>
<evidence type="ECO:0000313" key="2">
    <source>
        <dbReference type="Proteomes" id="UP001150266"/>
    </source>
</evidence>
<accession>A0A9W9DGY9</accession>
<organism evidence="1 2">
    <name type="scientific">Lentinula aciculospora</name>
    <dbReference type="NCBI Taxonomy" id="153920"/>
    <lineage>
        <taxon>Eukaryota</taxon>
        <taxon>Fungi</taxon>
        <taxon>Dikarya</taxon>
        <taxon>Basidiomycota</taxon>
        <taxon>Agaricomycotina</taxon>
        <taxon>Agaricomycetes</taxon>
        <taxon>Agaricomycetidae</taxon>
        <taxon>Agaricales</taxon>
        <taxon>Marasmiineae</taxon>
        <taxon>Omphalotaceae</taxon>
        <taxon>Lentinula</taxon>
    </lineage>
</organism>
<gene>
    <name evidence="1" type="ORF">J3R30DRAFT_1223139</name>
</gene>
<proteinExistence type="predicted"/>
<dbReference type="Proteomes" id="UP001150266">
    <property type="component" value="Unassembled WGS sequence"/>
</dbReference>
<evidence type="ECO:0000313" key="1">
    <source>
        <dbReference type="EMBL" id="KAJ4470088.1"/>
    </source>
</evidence>
<name>A0A9W9DGY9_9AGAR</name>
<protein>
    <submittedName>
        <fullName evidence="1">Uncharacterized protein</fullName>
    </submittedName>
</protein>
<dbReference type="EMBL" id="JAOTPV010000027">
    <property type="protein sequence ID" value="KAJ4470088.1"/>
    <property type="molecule type" value="Genomic_DNA"/>
</dbReference>
<comment type="caution">
    <text evidence="1">The sequence shown here is derived from an EMBL/GenBank/DDBJ whole genome shotgun (WGS) entry which is preliminary data.</text>
</comment>
<sequence>MSLPLRPSFVRDLALILVFTFRFDYLNQQDSDTLSLAFNTLQSSRNFGFHAGYSGYLSKIRRYRPTTYSFAMFCSLSLVVIRYLLSSPKHCGLQTRDIYRTLDLNGQYVRSDIYPNQHGVQITFIQLPWACQARWRFLQFLRFLRAHDAHLPPVL</sequence>